<feature type="region of interest" description="Disordered" evidence="1">
    <location>
        <begin position="520"/>
        <end position="578"/>
    </location>
</feature>
<dbReference type="AlphaFoldDB" id="A0ABD3N6V9"/>
<evidence type="ECO:0000313" key="2">
    <source>
        <dbReference type="EMBL" id="KAL3771763.1"/>
    </source>
</evidence>
<sequence length="716" mass="74209">MTIKMATSGTTMAATTALCVKLAPPFGPRQDIGAPMIVKRIISLAIILTLSVSSHTSSCVRAFTFTPPVVHVAYPSGAKSSSSSMSPTRLFVLQPSKGGIIVEAKSDFVARDILIDGFMGRDSSGSGEKELGWKEPQQDLDFNDNFAPNESSWVQSPNSRRMGQQVQQQQQSQFQSASMPVPPPMPPQPIIMQPQQRPPTPSSTTNQSTLINTSGAAKSKLPDPSLMKLSDIQGELSLRRIDYNDCFDRTSLEARLREARLAMMKPTTTTSTAKPQFSTPRSSPAEQAIFSSSFASTRTASSATPSASASSRVAATSNSASSSPPLSNGNPFRRQSATKNSNNNRGGLNSSSSFRDNSHGIGFGDANSYYSSVGPRGGGNVNSGGDGVRLGKQRTSYGEFGNDIVGGNVYSGSSAAGVGAAGGSSQGVVGNSHRNNFNSRGDGGSSSRGTSIGSSSLSGGGSTSIFNSGASGGGGTTSTFSNFGSNGNSASFSAGGMSVKGDSSIFSSVGFIGQQGTVTNVFSEKGGGRSTSGGSGATSRNMGVSAGGVAERPSGLRGGVGESPLRSPVPPSEEPRLDWLRQEPPQNEHDWMDSPAATDYDATRSYYTNVLNDNALPTSYKSNWISQQYQEQGLDYLSGGLEGFGAIKGVETSGGESRNRARADNIPQPGVAGNTGVTMGGDFSSFGAVGDGQRRSSARYNSGGGDDGFDDNDFVD</sequence>
<accession>A0ABD3N6V9</accession>
<feature type="region of interest" description="Disordered" evidence="1">
    <location>
        <begin position="420"/>
        <end position="460"/>
    </location>
</feature>
<gene>
    <name evidence="2" type="ORF">ACHAWU_010074</name>
</gene>
<organism evidence="2 3">
    <name type="scientific">Discostella pseudostelligera</name>
    <dbReference type="NCBI Taxonomy" id="259834"/>
    <lineage>
        <taxon>Eukaryota</taxon>
        <taxon>Sar</taxon>
        <taxon>Stramenopiles</taxon>
        <taxon>Ochrophyta</taxon>
        <taxon>Bacillariophyta</taxon>
        <taxon>Coscinodiscophyceae</taxon>
        <taxon>Thalassiosirophycidae</taxon>
        <taxon>Stephanodiscales</taxon>
        <taxon>Stephanodiscaceae</taxon>
        <taxon>Discostella</taxon>
    </lineage>
</organism>
<reference evidence="2 3" key="1">
    <citation type="submission" date="2024-10" db="EMBL/GenBank/DDBJ databases">
        <title>Updated reference genomes for cyclostephanoid diatoms.</title>
        <authorList>
            <person name="Roberts W.R."/>
            <person name="Alverson A.J."/>
        </authorList>
    </citation>
    <scope>NUCLEOTIDE SEQUENCE [LARGE SCALE GENOMIC DNA]</scope>
    <source>
        <strain evidence="2 3">AJA232-27</strain>
    </source>
</reference>
<feature type="region of interest" description="Disordered" evidence="1">
    <location>
        <begin position="138"/>
        <end position="209"/>
    </location>
</feature>
<name>A0ABD3N6V9_9STRA</name>
<dbReference type="EMBL" id="JALLBG020000021">
    <property type="protein sequence ID" value="KAL3771763.1"/>
    <property type="molecule type" value="Genomic_DNA"/>
</dbReference>
<feature type="compositionally biased region" description="Polar residues" evidence="1">
    <location>
        <begin position="266"/>
        <end position="285"/>
    </location>
</feature>
<keyword evidence="3" id="KW-1185">Reference proteome</keyword>
<feature type="compositionally biased region" description="Polar residues" evidence="1">
    <location>
        <begin position="146"/>
        <end position="162"/>
    </location>
</feature>
<feature type="compositionally biased region" description="Low complexity" evidence="1">
    <location>
        <begin position="447"/>
        <end position="460"/>
    </location>
</feature>
<feature type="compositionally biased region" description="Pro residues" evidence="1">
    <location>
        <begin position="180"/>
        <end position="189"/>
    </location>
</feature>
<feature type="compositionally biased region" description="Low complexity" evidence="1">
    <location>
        <begin position="340"/>
        <end position="353"/>
    </location>
</feature>
<evidence type="ECO:0000256" key="1">
    <source>
        <dbReference type="SAM" id="MobiDB-lite"/>
    </source>
</evidence>
<protein>
    <submittedName>
        <fullName evidence="2">Uncharacterized protein</fullName>
    </submittedName>
</protein>
<proteinExistence type="predicted"/>
<feature type="compositionally biased region" description="Low complexity" evidence="1">
    <location>
        <begin position="302"/>
        <end position="323"/>
    </location>
</feature>
<dbReference type="Proteomes" id="UP001530293">
    <property type="component" value="Unassembled WGS sequence"/>
</dbReference>
<feature type="region of interest" description="Disordered" evidence="1">
    <location>
        <begin position="652"/>
        <end position="716"/>
    </location>
</feature>
<feature type="compositionally biased region" description="Acidic residues" evidence="1">
    <location>
        <begin position="707"/>
        <end position="716"/>
    </location>
</feature>
<feature type="region of interest" description="Disordered" evidence="1">
    <location>
        <begin position="302"/>
        <end position="356"/>
    </location>
</feature>
<evidence type="ECO:0000313" key="3">
    <source>
        <dbReference type="Proteomes" id="UP001530293"/>
    </source>
</evidence>
<feature type="region of interest" description="Disordered" evidence="1">
    <location>
        <begin position="263"/>
        <end position="286"/>
    </location>
</feature>
<comment type="caution">
    <text evidence="2">The sequence shown here is derived from an EMBL/GenBank/DDBJ whole genome shotgun (WGS) entry which is preliminary data.</text>
</comment>
<feature type="compositionally biased region" description="Polar residues" evidence="1">
    <location>
        <begin position="324"/>
        <end position="339"/>
    </location>
</feature>
<feature type="compositionally biased region" description="Low complexity" evidence="1">
    <location>
        <begin position="164"/>
        <end position="179"/>
    </location>
</feature>